<keyword evidence="3" id="KW-1185">Reference proteome</keyword>
<evidence type="ECO:0000313" key="2">
    <source>
        <dbReference type="EMBL" id="UMB67775.1"/>
    </source>
</evidence>
<accession>A0ABY3VHZ1</accession>
<feature type="compositionally biased region" description="Acidic residues" evidence="1">
    <location>
        <begin position="67"/>
        <end position="82"/>
    </location>
</feature>
<evidence type="ECO:0000313" key="3">
    <source>
        <dbReference type="Proteomes" id="UP001055336"/>
    </source>
</evidence>
<name>A0ABY3VHZ1_9MYCO</name>
<dbReference type="EMBL" id="CP092488">
    <property type="protein sequence ID" value="UMB67775.1"/>
    <property type="molecule type" value="Genomic_DNA"/>
</dbReference>
<evidence type="ECO:0000256" key="1">
    <source>
        <dbReference type="SAM" id="MobiDB-lite"/>
    </source>
</evidence>
<proteinExistence type="predicted"/>
<dbReference type="Proteomes" id="UP001055336">
    <property type="component" value="Chromosome"/>
</dbReference>
<dbReference type="RefSeq" id="WP_240258239.1">
    <property type="nucleotide sequence ID" value="NZ_CP092488.2"/>
</dbReference>
<feature type="compositionally biased region" description="Basic and acidic residues" evidence="1">
    <location>
        <begin position="83"/>
        <end position="100"/>
    </location>
</feature>
<sequence>MSGVAMYQGRALADINLTGRDLGEALEAYIARRDPGLENIQIKRATPTGDIDTRMQPHKRWFEVLFEVDDDPEDEEDEDPDSYEARKKAEAKARAAEKARVKNWSGRNQGVFPSSDVWPETNQ</sequence>
<gene>
    <name evidence="2" type="ORF">MKK62_14860</name>
</gene>
<reference evidence="2" key="1">
    <citation type="submission" date="2022-08" db="EMBL/GenBank/DDBJ databases">
        <title>Whole genome sequencing of non-tuberculosis mycobacteria type-strains.</title>
        <authorList>
            <person name="Igarashi Y."/>
            <person name="Osugi A."/>
            <person name="Mitarai S."/>
        </authorList>
    </citation>
    <scope>NUCLEOTIDE SEQUENCE</scope>
    <source>
        <strain evidence="2">DSM 45127</strain>
    </source>
</reference>
<protein>
    <submittedName>
        <fullName evidence="2">Uncharacterized protein</fullName>
    </submittedName>
</protein>
<feature type="region of interest" description="Disordered" evidence="1">
    <location>
        <begin position="67"/>
        <end position="123"/>
    </location>
</feature>
<organism evidence="2 3">
    <name type="scientific">Mycobacterium paraterrae</name>
    <dbReference type="NCBI Taxonomy" id="577492"/>
    <lineage>
        <taxon>Bacteria</taxon>
        <taxon>Bacillati</taxon>
        <taxon>Actinomycetota</taxon>
        <taxon>Actinomycetes</taxon>
        <taxon>Mycobacteriales</taxon>
        <taxon>Mycobacteriaceae</taxon>
        <taxon>Mycobacterium</taxon>
    </lineage>
</organism>